<reference evidence="2" key="1">
    <citation type="submission" date="2016-10" db="EMBL/GenBank/DDBJ databases">
        <title>Comparative genomics uncovers the prolific and rare metabolic potential of the cyanobacterial genus Moorea.</title>
        <authorList>
            <person name="Leao T."/>
            <person name="Castelao G."/>
            <person name="Korobeynikov A."/>
            <person name="Monroe E.A."/>
            <person name="Podell S."/>
            <person name="Glukhov E."/>
            <person name="Allen E."/>
            <person name="Gerwick W.H."/>
            <person name="Gerwick L."/>
        </authorList>
    </citation>
    <scope>NUCLEOTIDE SEQUENCE [LARGE SCALE GENOMIC DNA]</scope>
    <source>
        <strain evidence="2">JHB</strain>
    </source>
</reference>
<evidence type="ECO:0000313" key="2">
    <source>
        <dbReference type="Proteomes" id="UP000176944"/>
    </source>
</evidence>
<gene>
    <name evidence="1" type="ORF">BJP36_07675</name>
</gene>
<sequence>MSIRYATWNIEQSNITKAMKKKYQEDDTVFVNRRTDFFNFIAMVVDHYTISILAIIEVPTEYTQENPNNNNDNNVENMTIQKLLTEACQNIDSEGEWKAEAIPCTTDQKHGESIIFLYDTILVTPLQDDNGNAIYGPNVMSSSDALVQYPDNNTSWNYVTKAENDAMLEINSRFDQRRACFMAFKVERSPNNEVLSCLAYHAPANKQEYIQSYGIYLCANAFELSNLFVRNTHATLLALRREIETRVKDRIYVAIERFQDYPTSPDNITTAINELCQKIYNKILQGAVYYPYLESENYDNFVSSINTYLTSKTQRVMNDFLRAYGLKISRNLVQNVKDNFKSAVTYYCATRIYLLQEIISVASQGKVTENNDNTSNTIVEEIYEELNWPSDQETNPLRILSMNIIDNDQALGFYNRYSHKLFSDNDANNSIVDFPNKERQNCNSALVSGDFNLKYPPNEQNYTDQKYEKINNKSGYKHLNDKSLNAAINSGGTTLHSANKKFNSSDINTKEYIANLVDNIFVNNTDIDEEKTDDKPEILDIIDDIYYGYKNIDHPNNLIYNYACYLNHEIFKNKYNLKDWREIFKFYRENISDHLPVMIYIWDQDDIDNRDNK</sequence>
<organism evidence="1 2">
    <name type="scientific">Moorena producens (strain JHB)</name>
    <dbReference type="NCBI Taxonomy" id="1454205"/>
    <lineage>
        <taxon>Bacteria</taxon>
        <taxon>Bacillati</taxon>
        <taxon>Cyanobacteriota</taxon>
        <taxon>Cyanophyceae</taxon>
        <taxon>Coleofasciculales</taxon>
        <taxon>Coleofasciculaceae</taxon>
        <taxon>Moorena</taxon>
    </lineage>
</organism>
<evidence type="ECO:0000313" key="1">
    <source>
        <dbReference type="EMBL" id="AOY79828.2"/>
    </source>
</evidence>
<accession>A0A1D9FWR1</accession>
<dbReference type="AlphaFoldDB" id="A0A1D9FWR1"/>
<dbReference type="EMBL" id="CP017708">
    <property type="protein sequence ID" value="AOY79828.2"/>
    <property type="molecule type" value="Genomic_DNA"/>
</dbReference>
<protein>
    <submittedName>
        <fullName evidence="1">Uncharacterized protein</fullName>
    </submittedName>
</protein>
<proteinExistence type="predicted"/>
<name>A0A1D9FWR1_MOOP1</name>
<dbReference type="Proteomes" id="UP000176944">
    <property type="component" value="Chromosome"/>
</dbReference>